<dbReference type="EMBL" id="CACSLK010020742">
    <property type="protein sequence ID" value="CAA0820751.1"/>
    <property type="molecule type" value="Genomic_DNA"/>
</dbReference>
<keyword evidence="3" id="KW-0863">Zinc-finger</keyword>
<evidence type="ECO:0000256" key="1">
    <source>
        <dbReference type="ARBA" id="ARBA00005690"/>
    </source>
</evidence>
<sequence>MASTFNSIAEITKEKETWKLRVRCERVWFKFMKSQPDVRTALEICFLDEEGDKIQAIVPKWRISKLENIIKEGSFYQLENFEILPNNDEYAPTKHPFVLKFHEYTVVKPSEILNIPRYIFNFVNFSELAIDADDYSLRVFDVIAEVYGMDELVKFDRDGCQMMRIKAHLRNLSGESIDCTLWNEFAIQMAEYWNNKKGDPVVIILQHAMVKKWGAYVNLQNSLFASKLIINDDLEDIDSYVKSLKENPIQSSVSNLSRVDSSRRSASEIDEFPAELEFKSLADLDSINEECSCIVYCKILNIQTNQNWYYNACNKCYRKVNEQNDKFWCYHCKICPDGVIARYRVHVRVEDNGCTTSFVLFDHQVSRIIGKKAADLKQALEVAGESESFPDELELLVKKSYLFKLDINAYTLRQRQRVYTVSKLTDDPSVISKWCNICQDDKSTVSSVGDSAKCSDLTPTSKKRLAIDSDDEPFARELRKTIRSLISSISLLAVSDQSPTSNLNDAPPPVPQPLKLFHVQFSSAFWKTFPLGPDSHQLYSVIYCSNAIHVAIFFRFAFLDG</sequence>
<dbReference type="InterPro" id="IPR012340">
    <property type="entry name" value="NA-bd_OB-fold"/>
</dbReference>
<dbReference type="CDD" id="cd04480">
    <property type="entry name" value="RPA1_DBD_A_like"/>
    <property type="match status" value="1"/>
</dbReference>
<keyword evidence="2" id="KW-0479">Metal-binding</keyword>
<comment type="caution">
    <text evidence="8">The sequence shown here is derived from an EMBL/GenBank/DDBJ whole genome shotgun (WGS) entry which is preliminary data.</text>
</comment>
<evidence type="ECO:0000313" key="9">
    <source>
        <dbReference type="Proteomes" id="UP001153555"/>
    </source>
</evidence>
<name>A0A9N7N513_STRHE</name>
<gene>
    <name evidence="8" type="ORF">SHERM_18753</name>
</gene>
<dbReference type="GO" id="GO:0008270">
    <property type="term" value="F:zinc ion binding"/>
    <property type="evidence" value="ECO:0007669"/>
    <property type="project" value="UniProtKB-KW"/>
</dbReference>
<dbReference type="Pfam" id="PF02721">
    <property type="entry name" value="DUF223"/>
    <property type="match status" value="1"/>
</dbReference>
<feature type="domain" description="Replication factor A C-terminal" evidence="7">
    <location>
        <begin position="295"/>
        <end position="423"/>
    </location>
</feature>
<dbReference type="CDD" id="cd04476">
    <property type="entry name" value="RPA1_DBD_C"/>
    <property type="match status" value="1"/>
</dbReference>
<dbReference type="OrthoDB" id="895915at2759"/>
<protein>
    <submittedName>
        <fullName evidence="8">Uncharacterized protein</fullName>
    </submittedName>
</protein>
<evidence type="ECO:0000256" key="5">
    <source>
        <dbReference type="ARBA" id="ARBA00023125"/>
    </source>
</evidence>
<feature type="domain" description="Replication protein A 70 kDa DNA-binding subunit B/D first OB fold" evidence="6">
    <location>
        <begin position="5"/>
        <end position="109"/>
    </location>
</feature>
<dbReference type="Gene3D" id="2.40.50.140">
    <property type="entry name" value="Nucleic acid-binding proteins"/>
    <property type="match status" value="3"/>
</dbReference>
<proteinExistence type="inferred from homology"/>
<dbReference type="Proteomes" id="UP001153555">
    <property type="component" value="Unassembled WGS sequence"/>
</dbReference>
<reference evidence="8" key="1">
    <citation type="submission" date="2019-12" db="EMBL/GenBank/DDBJ databases">
        <authorList>
            <person name="Scholes J."/>
        </authorList>
    </citation>
    <scope>NUCLEOTIDE SEQUENCE</scope>
</reference>
<dbReference type="PANTHER" id="PTHR47165:SF4">
    <property type="entry name" value="OS03G0429900 PROTEIN"/>
    <property type="match status" value="1"/>
</dbReference>
<comment type="similarity">
    <text evidence="1">Belongs to the replication factor A protein 1 family.</text>
</comment>
<evidence type="ECO:0000256" key="4">
    <source>
        <dbReference type="ARBA" id="ARBA00022833"/>
    </source>
</evidence>
<evidence type="ECO:0000256" key="3">
    <source>
        <dbReference type="ARBA" id="ARBA00022771"/>
    </source>
</evidence>
<evidence type="ECO:0000259" key="7">
    <source>
        <dbReference type="Pfam" id="PF08646"/>
    </source>
</evidence>
<evidence type="ECO:0000256" key="2">
    <source>
        <dbReference type="ARBA" id="ARBA00022723"/>
    </source>
</evidence>
<dbReference type="Pfam" id="PF08646">
    <property type="entry name" value="Rep_fac-A_C"/>
    <property type="match status" value="1"/>
</dbReference>
<accession>A0A9N7N513</accession>
<keyword evidence="5" id="KW-0238">DNA-binding</keyword>
<keyword evidence="9" id="KW-1185">Reference proteome</keyword>
<organism evidence="8 9">
    <name type="scientific">Striga hermonthica</name>
    <name type="common">Purple witchweed</name>
    <name type="synonym">Buchnera hermonthica</name>
    <dbReference type="NCBI Taxonomy" id="68872"/>
    <lineage>
        <taxon>Eukaryota</taxon>
        <taxon>Viridiplantae</taxon>
        <taxon>Streptophyta</taxon>
        <taxon>Embryophyta</taxon>
        <taxon>Tracheophyta</taxon>
        <taxon>Spermatophyta</taxon>
        <taxon>Magnoliopsida</taxon>
        <taxon>eudicotyledons</taxon>
        <taxon>Gunneridae</taxon>
        <taxon>Pentapetalae</taxon>
        <taxon>asterids</taxon>
        <taxon>lamiids</taxon>
        <taxon>Lamiales</taxon>
        <taxon>Orobanchaceae</taxon>
        <taxon>Buchnereae</taxon>
        <taxon>Striga</taxon>
    </lineage>
</organism>
<dbReference type="SUPFAM" id="SSF50249">
    <property type="entry name" value="Nucleic acid-binding proteins"/>
    <property type="match status" value="3"/>
</dbReference>
<dbReference type="InterPro" id="IPR013955">
    <property type="entry name" value="Rep_factor-A_C"/>
</dbReference>
<evidence type="ECO:0000259" key="6">
    <source>
        <dbReference type="Pfam" id="PF02721"/>
    </source>
</evidence>
<dbReference type="AlphaFoldDB" id="A0A9N7N513"/>
<dbReference type="CDD" id="cd04481">
    <property type="entry name" value="RPA1_DBD_B_like"/>
    <property type="match status" value="1"/>
</dbReference>
<dbReference type="PANTHER" id="PTHR47165">
    <property type="entry name" value="OS03G0429900 PROTEIN"/>
    <property type="match status" value="1"/>
</dbReference>
<keyword evidence="4" id="KW-0862">Zinc</keyword>
<dbReference type="InterPro" id="IPR047192">
    <property type="entry name" value="Euk_RPA1_DBD_C"/>
</dbReference>
<evidence type="ECO:0000313" key="8">
    <source>
        <dbReference type="EMBL" id="CAA0820751.1"/>
    </source>
</evidence>
<dbReference type="GO" id="GO:0003677">
    <property type="term" value="F:DNA binding"/>
    <property type="evidence" value="ECO:0007669"/>
    <property type="project" value="UniProtKB-KW"/>
</dbReference>
<dbReference type="InterPro" id="IPR003871">
    <property type="entry name" value="RFA1B/D_OB_1st"/>
</dbReference>